<evidence type="ECO:0000313" key="1">
    <source>
        <dbReference type="EMBL" id="KAA5403581.1"/>
    </source>
</evidence>
<dbReference type="PROSITE" id="PS51257">
    <property type="entry name" value="PROKAR_LIPOPROTEIN"/>
    <property type="match status" value="1"/>
</dbReference>
<dbReference type="EMBL" id="VVYW01000027">
    <property type="protein sequence ID" value="KAA5403581.1"/>
    <property type="molecule type" value="Genomic_DNA"/>
</dbReference>
<proteinExistence type="predicted"/>
<organism evidence="1 2">
    <name type="scientific">Bacteroides cellulosilyticus</name>
    <dbReference type="NCBI Taxonomy" id="246787"/>
    <lineage>
        <taxon>Bacteria</taxon>
        <taxon>Pseudomonadati</taxon>
        <taxon>Bacteroidota</taxon>
        <taxon>Bacteroidia</taxon>
        <taxon>Bacteroidales</taxon>
        <taxon>Bacteroidaceae</taxon>
        <taxon>Bacteroides</taxon>
    </lineage>
</organism>
<name>A0A5M6A2N2_9BACE</name>
<comment type="caution">
    <text evidence="1">The sequence shown here is derived from an EMBL/GenBank/DDBJ whole genome shotgun (WGS) entry which is preliminary data.</text>
</comment>
<evidence type="ECO:0000313" key="2">
    <source>
        <dbReference type="Proteomes" id="UP000325055"/>
    </source>
</evidence>
<protein>
    <recommendedName>
        <fullName evidence="3">Lipoprotein</fullName>
    </recommendedName>
</protein>
<gene>
    <name evidence="1" type="ORF">F2Y86_23585</name>
</gene>
<dbReference type="RefSeq" id="WP_149950522.1">
    <property type="nucleotide sequence ID" value="NZ_JAQPZC010000011.1"/>
</dbReference>
<dbReference type="AlphaFoldDB" id="A0A5M6A2N2"/>
<reference evidence="1 2" key="1">
    <citation type="journal article" date="2019" name="Nat. Med.">
        <title>A library of human gut bacterial isolates paired with longitudinal multiomics data enables mechanistic microbiome research.</title>
        <authorList>
            <person name="Poyet M."/>
            <person name="Groussin M."/>
            <person name="Gibbons S.M."/>
            <person name="Avila-Pacheco J."/>
            <person name="Jiang X."/>
            <person name="Kearney S.M."/>
            <person name="Perrotta A.R."/>
            <person name="Berdy B."/>
            <person name="Zhao S."/>
            <person name="Lieberman T.D."/>
            <person name="Swanson P.K."/>
            <person name="Smith M."/>
            <person name="Roesemann S."/>
            <person name="Alexander J.E."/>
            <person name="Rich S.A."/>
            <person name="Livny J."/>
            <person name="Vlamakis H."/>
            <person name="Clish C."/>
            <person name="Bullock K."/>
            <person name="Deik A."/>
            <person name="Scott J."/>
            <person name="Pierce K.A."/>
            <person name="Xavier R.J."/>
            <person name="Alm E.J."/>
        </authorList>
    </citation>
    <scope>NUCLEOTIDE SEQUENCE [LARGE SCALE GENOMIC DNA]</scope>
    <source>
        <strain evidence="1 2">BIOML-A7</strain>
    </source>
</reference>
<accession>A0A5M6A2N2</accession>
<dbReference type="Proteomes" id="UP000325055">
    <property type="component" value="Unassembled WGS sequence"/>
</dbReference>
<sequence>MKAFFYILTMVLFLSCIETPKESSCIFKLPQKAVYAKAIKYRGGKFKMLFAFDSLSFDTSKDYFEFMTGGYLQVIVDTVNIYINSQITILEMGKKEFTIDIVSDSIFSNTYFQENKWKIPYTFISIDTKLFDVIVNGETVKAGDIYGGW</sequence>
<evidence type="ECO:0008006" key="3">
    <source>
        <dbReference type="Google" id="ProtNLM"/>
    </source>
</evidence>